<protein>
    <submittedName>
        <fullName evidence="3">DUF397 domain-containing protein</fullName>
    </submittedName>
</protein>
<sequence length="62" mass="6556">MATPKNWQKSSFSGSGDGNNCVELAATGPQIHIRESDTPTAKLLTTPASLASLLRTIKASER</sequence>
<feature type="region of interest" description="Disordered" evidence="1">
    <location>
        <begin position="1"/>
        <end position="23"/>
    </location>
</feature>
<dbReference type="AlphaFoldDB" id="A0A5P2CIR3"/>
<reference evidence="3 4" key="1">
    <citation type="submission" date="2018-05" db="EMBL/GenBank/DDBJ databases">
        <title>Streptomyces venezuelae.</title>
        <authorList>
            <person name="Kim W."/>
            <person name="Lee N."/>
            <person name="Cho B.-K."/>
        </authorList>
    </citation>
    <scope>NUCLEOTIDE SEQUENCE [LARGE SCALE GENOMIC DNA]</scope>
    <source>
        <strain evidence="3 4">ATCC 14585</strain>
    </source>
</reference>
<organism evidence="3 4">
    <name type="scientific">Streptomyces venezuelae</name>
    <dbReference type="NCBI Taxonomy" id="54571"/>
    <lineage>
        <taxon>Bacteria</taxon>
        <taxon>Bacillati</taxon>
        <taxon>Actinomycetota</taxon>
        <taxon>Actinomycetes</taxon>
        <taxon>Kitasatosporales</taxon>
        <taxon>Streptomycetaceae</taxon>
        <taxon>Streptomyces</taxon>
    </lineage>
</organism>
<name>A0A5P2CIR3_STRVZ</name>
<evidence type="ECO:0000313" key="3">
    <source>
        <dbReference type="EMBL" id="QES42752.1"/>
    </source>
</evidence>
<evidence type="ECO:0000256" key="1">
    <source>
        <dbReference type="SAM" id="MobiDB-lite"/>
    </source>
</evidence>
<evidence type="ECO:0000259" key="2">
    <source>
        <dbReference type="Pfam" id="PF04149"/>
    </source>
</evidence>
<dbReference type="Pfam" id="PF04149">
    <property type="entry name" value="DUF397"/>
    <property type="match status" value="1"/>
</dbReference>
<gene>
    <name evidence="3" type="ORF">DEJ49_18730</name>
</gene>
<evidence type="ECO:0000313" key="4">
    <source>
        <dbReference type="Proteomes" id="UP000324015"/>
    </source>
</evidence>
<proteinExistence type="predicted"/>
<dbReference type="Proteomes" id="UP000324015">
    <property type="component" value="Chromosome"/>
</dbReference>
<feature type="domain" description="DUF397" evidence="2">
    <location>
        <begin position="6"/>
        <end position="58"/>
    </location>
</feature>
<dbReference type="RefSeq" id="WP_150185173.1">
    <property type="nucleotide sequence ID" value="NZ_CP029191.1"/>
</dbReference>
<dbReference type="EMBL" id="CP029191">
    <property type="protein sequence ID" value="QES42752.1"/>
    <property type="molecule type" value="Genomic_DNA"/>
</dbReference>
<dbReference type="InterPro" id="IPR007278">
    <property type="entry name" value="DUF397"/>
</dbReference>
<accession>A0A5P2CIR3</accession>
<feature type="compositionally biased region" description="Polar residues" evidence="1">
    <location>
        <begin position="1"/>
        <end position="14"/>
    </location>
</feature>